<organism evidence="2 3">
    <name type="scientific">Rhodoplanes tepidamans</name>
    <name type="common">Rhodoplanes cryptolactis</name>
    <dbReference type="NCBI Taxonomy" id="200616"/>
    <lineage>
        <taxon>Bacteria</taxon>
        <taxon>Pseudomonadati</taxon>
        <taxon>Pseudomonadota</taxon>
        <taxon>Alphaproteobacteria</taxon>
        <taxon>Hyphomicrobiales</taxon>
        <taxon>Nitrobacteraceae</taxon>
        <taxon>Rhodoplanes</taxon>
    </lineage>
</organism>
<evidence type="ECO:0000256" key="1">
    <source>
        <dbReference type="SAM" id="MobiDB-lite"/>
    </source>
</evidence>
<dbReference type="Pfam" id="PF05954">
    <property type="entry name" value="Phage_GPD"/>
    <property type="match status" value="1"/>
</dbReference>
<proteinExistence type="predicted"/>
<accession>A0ABT5JCM6</accession>
<protein>
    <submittedName>
        <fullName evidence="2">Contractile injection system protein, VgrG/Pvc8 family</fullName>
    </submittedName>
</protein>
<evidence type="ECO:0000313" key="3">
    <source>
        <dbReference type="Proteomes" id="UP001165652"/>
    </source>
</evidence>
<feature type="region of interest" description="Disordered" evidence="1">
    <location>
        <begin position="225"/>
        <end position="256"/>
    </location>
</feature>
<comment type="caution">
    <text evidence="2">The sequence shown here is derived from an EMBL/GenBank/DDBJ whole genome shotgun (WGS) entry which is preliminary data.</text>
</comment>
<sequence>MTPVFQLFKGGTDLLAGPMGAYFLRATFTDNAGGENDTLEIELDDNWRQIPLPTEDDLLTPIAGWKETGVAMLGAFKINDWETGCENGPETLVMKARAATMTGEIKAGGLKHWDDKTLREVLDDTAKAAGLSLAIDPALASIKLPYVLRWEASPIDFATRIAAEAGGIVKPAGERLTVTKRGSGKGAGGAELPPIRVTRIGCAGWRINGTPRPRHGKVVAAWHDPKTGRRKTVEHQTSRKGPTHTLLHPRASEDEAKRAAEARATELTMATGGGHFILPFDPARSAGAKMIAEDFGDGIDGVWFSESIETTWAKGLPVLSTITVTADPAAKGGGT</sequence>
<feature type="compositionally biased region" description="Basic and acidic residues" evidence="1">
    <location>
        <begin position="225"/>
        <end position="237"/>
    </location>
</feature>
<keyword evidence="3" id="KW-1185">Reference proteome</keyword>
<dbReference type="RefSeq" id="WP_272778219.1">
    <property type="nucleotide sequence ID" value="NZ_JAQQLI010000026.1"/>
</dbReference>
<gene>
    <name evidence="2" type="ORF">PQJ73_16935</name>
</gene>
<dbReference type="EMBL" id="JAQQLI010000026">
    <property type="protein sequence ID" value="MDC7787379.1"/>
    <property type="molecule type" value="Genomic_DNA"/>
</dbReference>
<dbReference type="Proteomes" id="UP001165652">
    <property type="component" value="Unassembled WGS sequence"/>
</dbReference>
<reference evidence="2" key="2">
    <citation type="submission" date="2023-02" db="EMBL/GenBank/DDBJ databases">
        <authorList>
            <person name="Rayyan A."/>
            <person name="Meyer T."/>
            <person name="Kyndt J.A."/>
        </authorList>
    </citation>
    <scope>NUCLEOTIDE SEQUENCE</scope>
    <source>
        <strain evidence="2">DSM 9987</strain>
    </source>
</reference>
<reference evidence="2" key="1">
    <citation type="journal article" date="2023" name="Microbiol Resour">
        <title>Genome Sequences of Rhodoplanes serenus and Two Thermotolerant Strains, Rhodoplanes tepidamans and 'Rhodoplanes cryptolactis,' Further Refine the Genus.</title>
        <authorList>
            <person name="Rayyan A.A."/>
            <person name="Kyndt J.A."/>
        </authorList>
    </citation>
    <scope>NUCLEOTIDE SEQUENCE</scope>
    <source>
        <strain evidence="2">DSM 9987</strain>
    </source>
</reference>
<evidence type="ECO:0000313" key="2">
    <source>
        <dbReference type="EMBL" id="MDC7787379.1"/>
    </source>
</evidence>
<dbReference type="SUPFAM" id="SSF69279">
    <property type="entry name" value="Phage tail proteins"/>
    <property type="match status" value="1"/>
</dbReference>
<name>A0ABT5JCM6_RHOTP</name>